<dbReference type="InterPro" id="IPR050766">
    <property type="entry name" value="Bact_Lucif_Oxidored"/>
</dbReference>
<dbReference type="CDD" id="cd00347">
    <property type="entry name" value="Flavin_utilizing_monoxygenases"/>
    <property type="match status" value="2"/>
</dbReference>
<evidence type="ECO:0000256" key="2">
    <source>
        <dbReference type="ARBA" id="ARBA00074555"/>
    </source>
</evidence>
<dbReference type="InterPro" id="IPR036661">
    <property type="entry name" value="Luciferase-like_sf"/>
</dbReference>
<dbReference type="NCBIfam" id="TIGR03558">
    <property type="entry name" value="oxido_grp_1"/>
    <property type="match status" value="1"/>
</dbReference>
<dbReference type="Pfam" id="PF00296">
    <property type="entry name" value="Bac_luciferase"/>
    <property type="match status" value="1"/>
</dbReference>
<gene>
    <name evidence="4" type="ORF">BFC18_07480</name>
</gene>
<sequence length="337" mass="36107">MSIPFSILDLAHIGEGQSAANAFEKSKAIAAEAEKQGYQRVWLAEHHGMRGVASAATAVLLAAVGQATSKIRIGSGGIMLPNHSPLVIAEQFGTLATLFPDRVDLGLGRAPGTDMATARALRRNMNASVEDYPADVMALQDYLSDDKGDNRVLAIPGAGTKVPLWLLGSSLYSAKLAGQLGLPYSFASHFAPDMLLDAISVYRDSFRPSAHLDKPYVSAGVMSVVADDEAEAARLFTSVQQQFANLRRQANDPMPAPVDNIDAVLSEYEVAAINNTLRFAIVGTPAQAERQISQFVEATGVDEMIFSFPITDKEKCLDAIRHVGGMTSVMQKQDWAA</sequence>
<protein>
    <recommendedName>
        <fullName evidence="2">Luciferase-like monooxygenase</fullName>
    </recommendedName>
</protein>
<dbReference type="InterPro" id="IPR011251">
    <property type="entry name" value="Luciferase-like_dom"/>
</dbReference>
<evidence type="ECO:0000256" key="1">
    <source>
        <dbReference type="ARBA" id="ARBA00007789"/>
    </source>
</evidence>
<dbReference type="SUPFAM" id="SSF51679">
    <property type="entry name" value="Bacterial luciferase-like"/>
    <property type="match status" value="1"/>
</dbReference>
<proteinExistence type="predicted"/>
<evidence type="ECO:0000259" key="3">
    <source>
        <dbReference type="Pfam" id="PF00296"/>
    </source>
</evidence>
<dbReference type="Proteomes" id="UP000175691">
    <property type="component" value="Unassembled WGS sequence"/>
</dbReference>
<keyword evidence="4" id="KW-0560">Oxidoreductase</keyword>
<keyword evidence="4" id="KW-0503">Monooxygenase</keyword>
<comment type="similarity">
    <text evidence="1">To bacterial alkanal monooxygenase alpha and beta chains.</text>
</comment>
<dbReference type="GO" id="GO:0004497">
    <property type="term" value="F:monooxygenase activity"/>
    <property type="evidence" value="ECO:0007669"/>
    <property type="project" value="UniProtKB-KW"/>
</dbReference>
<accession>A0A1E7ZDI1</accession>
<feature type="domain" description="Luciferase-like" evidence="3">
    <location>
        <begin position="4"/>
        <end position="302"/>
    </location>
</feature>
<evidence type="ECO:0000313" key="4">
    <source>
        <dbReference type="EMBL" id="OFC71567.1"/>
    </source>
</evidence>
<dbReference type="FunFam" id="3.20.20.30:FF:000002">
    <property type="entry name" value="LLM class flavin-dependent oxidoreductase"/>
    <property type="match status" value="1"/>
</dbReference>
<dbReference type="Gene3D" id="3.20.20.30">
    <property type="entry name" value="Luciferase-like domain"/>
    <property type="match status" value="1"/>
</dbReference>
<reference evidence="4 5" key="1">
    <citation type="submission" date="2016-08" db="EMBL/GenBank/DDBJ databases">
        <authorList>
            <person name="Seilhamer J.J."/>
        </authorList>
    </citation>
    <scope>NUCLEOTIDE SEQUENCE [LARGE SCALE GENOMIC DNA]</scope>
    <source>
        <strain evidence="4 5">KCTC 42603</strain>
    </source>
</reference>
<dbReference type="InterPro" id="IPR019949">
    <property type="entry name" value="CmoO-like"/>
</dbReference>
<dbReference type="STRING" id="1656094.BFC18_07480"/>
<dbReference type="GO" id="GO:0016705">
    <property type="term" value="F:oxidoreductase activity, acting on paired donors, with incorporation or reduction of molecular oxygen"/>
    <property type="evidence" value="ECO:0007669"/>
    <property type="project" value="InterPro"/>
</dbReference>
<dbReference type="AlphaFoldDB" id="A0A1E7ZDI1"/>
<dbReference type="RefSeq" id="WP_070124435.1">
    <property type="nucleotide sequence ID" value="NZ_MDHN01000013.1"/>
</dbReference>
<keyword evidence="5" id="KW-1185">Reference proteome</keyword>
<dbReference type="GO" id="GO:0005829">
    <property type="term" value="C:cytosol"/>
    <property type="evidence" value="ECO:0007669"/>
    <property type="project" value="TreeGrafter"/>
</dbReference>
<evidence type="ECO:0000313" key="5">
    <source>
        <dbReference type="Proteomes" id="UP000175691"/>
    </source>
</evidence>
<dbReference type="OrthoDB" id="7903015at2"/>
<dbReference type="PANTHER" id="PTHR30137">
    <property type="entry name" value="LUCIFERASE-LIKE MONOOXYGENASE"/>
    <property type="match status" value="1"/>
</dbReference>
<dbReference type="PANTHER" id="PTHR30137:SF6">
    <property type="entry name" value="LUCIFERASE-LIKE MONOOXYGENASE"/>
    <property type="match status" value="1"/>
</dbReference>
<name>A0A1E7ZDI1_9ALTE</name>
<comment type="caution">
    <text evidence="4">The sequence shown here is derived from an EMBL/GenBank/DDBJ whole genome shotgun (WGS) entry which is preliminary data.</text>
</comment>
<organism evidence="4 5">
    <name type="scientific">Alteromonas confluentis</name>
    <dbReference type="NCBI Taxonomy" id="1656094"/>
    <lineage>
        <taxon>Bacteria</taxon>
        <taxon>Pseudomonadati</taxon>
        <taxon>Pseudomonadota</taxon>
        <taxon>Gammaproteobacteria</taxon>
        <taxon>Alteromonadales</taxon>
        <taxon>Alteromonadaceae</taxon>
        <taxon>Alteromonas/Salinimonas group</taxon>
        <taxon>Alteromonas</taxon>
    </lineage>
</organism>
<dbReference type="EMBL" id="MDHN01000013">
    <property type="protein sequence ID" value="OFC71567.1"/>
    <property type="molecule type" value="Genomic_DNA"/>
</dbReference>